<feature type="region of interest" description="Disordered" evidence="1">
    <location>
        <begin position="1"/>
        <end position="30"/>
    </location>
</feature>
<feature type="compositionally biased region" description="Basic and acidic residues" evidence="1">
    <location>
        <begin position="1"/>
        <end position="11"/>
    </location>
</feature>
<sequence length="61" mass="6987">MTEKQAQREASEGATVILSQPEPDWTQLQQRQEEAREIFAQLGMMHKQNHRDADNLPPDVG</sequence>
<comment type="caution">
    <text evidence="2">The sequence shown here is derived from an EMBL/GenBank/DDBJ whole genome shotgun (WGS) entry which is preliminary data.</text>
</comment>
<proteinExistence type="predicted"/>
<dbReference type="EMBL" id="BAABQU010000078">
    <property type="protein sequence ID" value="GAA5441774.1"/>
    <property type="molecule type" value="Genomic_DNA"/>
</dbReference>
<gene>
    <name evidence="2" type="ORF">Dcae01_03315</name>
</gene>
<evidence type="ECO:0000313" key="3">
    <source>
        <dbReference type="Proteomes" id="UP001423409"/>
    </source>
</evidence>
<name>A0ABP9UGC7_9DEIO</name>
<keyword evidence="3" id="KW-1185">Reference proteome</keyword>
<accession>A0ABP9UGC7</accession>
<protein>
    <submittedName>
        <fullName evidence="2">Uncharacterized protein</fullName>
    </submittedName>
</protein>
<evidence type="ECO:0000256" key="1">
    <source>
        <dbReference type="SAM" id="MobiDB-lite"/>
    </source>
</evidence>
<evidence type="ECO:0000313" key="2">
    <source>
        <dbReference type="EMBL" id="GAA5441774.1"/>
    </source>
</evidence>
<organism evidence="2 3">
    <name type="scientific">Deinococcus caeni</name>
    <dbReference type="NCBI Taxonomy" id="569127"/>
    <lineage>
        <taxon>Bacteria</taxon>
        <taxon>Thermotogati</taxon>
        <taxon>Deinococcota</taxon>
        <taxon>Deinococci</taxon>
        <taxon>Deinococcales</taxon>
        <taxon>Deinococcaceae</taxon>
        <taxon>Deinococcus</taxon>
    </lineage>
</organism>
<reference evidence="2 3" key="1">
    <citation type="submission" date="2024-02" db="EMBL/GenBank/DDBJ databases">
        <title>Deinococcus caeni NBRC 101312.</title>
        <authorList>
            <person name="Ichikawa N."/>
            <person name="Katano-Makiyama Y."/>
            <person name="Hidaka K."/>
        </authorList>
    </citation>
    <scope>NUCLEOTIDE SEQUENCE [LARGE SCALE GENOMIC DNA]</scope>
    <source>
        <strain evidence="2 3">NBRC 101312</strain>
    </source>
</reference>
<dbReference type="Proteomes" id="UP001423409">
    <property type="component" value="Unassembled WGS sequence"/>
</dbReference>
<dbReference type="RefSeq" id="WP_345447628.1">
    <property type="nucleotide sequence ID" value="NZ_BAABQU010000078.1"/>
</dbReference>